<dbReference type="InterPro" id="IPR036514">
    <property type="entry name" value="SGNH_hydro_sf"/>
</dbReference>
<dbReference type="EMBL" id="CP154858">
    <property type="protein sequence ID" value="XDT72615.1"/>
    <property type="molecule type" value="Genomic_DNA"/>
</dbReference>
<protein>
    <submittedName>
        <fullName evidence="2">Arylesterase</fullName>
    </submittedName>
</protein>
<name>A0AB39UX94_9GAMM</name>
<feature type="domain" description="SGNH hydrolase-type esterase" evidence="1">
    <location>
        <begin position="36"/>
        <end position="194"/>
    </location>
</feature>
<dbReference type="AlphaFoldDB" id="A0AB39UX94"/>
<organism evidence="2">
    <name type="scientific">Thermohahella caldifontis</name>
    <dbReference type="NCBI Taxonomy" id="3142973"/>
    <lineage>
        <taxon>Bacteria</taxon>
        <taxon>Pseudomonadati</taxon>
        <taxon>Pseudomonadota</taxon>
        <taxon>Gammaproteobacteria</taxon>
        <taxon>Oceanospirillales</taxon>
        <taxon>Hahellaceae</taxon>
        <taxon>Thermohahella</taxon>
    </lineage>
</organism>
<dbReference type="GO" id="GO:0004622">
    <property type="term" value="F:phosphatidylcholine lysophospholipase activity"/>
    <property type="evidence" value="ECO:0007669"/>
    <property type="project" value="TreeGrafter"/>
</dbReference>
<dbReference type="InterPro" id="IPR051532">
    <property type="entry name" value="Ester_Hydrolysis_Enzymes"/>
</dbReference>
<accession>A0AB39UX94</accession>
<proteinExistence type="predicted"/>
<dbReference type="PANTHER" id="PTHR30383:SF24">
    <property type="entry name" value="THIOESTERASE 1_PROTEASE 1_LYSOPHOSPHOLIPASE L1"/>
    <property type="match status" value="1"/>
</dbReference>
<dbReference type="InterPro" id="IPR013830">
    <property type="entry name" value="SGNH_hydro"/>
</dbReference>
<evidence type="ECO:0000313" key="2">
    <source>
        <dbReference type="EMBL" id="XDT72615.1"/>
    </source>
</evidence>
<dbReference type="SUPFAM" id="SSF52266">
    <property type="entry name" value="SGNH hydrolase"/>
    <property type="match status" value="1"/>
</dbReference>
<dbReference type="KEGG" id="tcd:AAIA72_01135"/>
<reference evidence="2" key="1">
    <citation type="submission" date="2024-05" db="EMBL/GenBank/DDBJ databases">
        <title>Genome sequencing of novel strain.</title>
        <authorList>
            <person name="Ganbat D."/>
            <person name="Ganbat S."/>
            <person name="Lee S.-J."/>
        </authorList>
    </citation>
    <scope>NUCLEOTIDE SEQUENCE</scope>
    <source>
        <strain evidence="2">SMD15-11</strain>
    </source>
</reference>
<dbReference type="CDD" id="cd01822">
    <property type="entry name" value="Lysophospholipase_L1_like"/>
    <property type="match status" value="1"/>
</dbReference>
<dbReference type="Pfam" id="PF13472">
    <property type="entry name" value="Lipase_GDSL_2"/>
    <property type="match status" value="1"/>
</dbReference>
<dbReference type="PANTHER" id="PTHR30383">
    <property type="entry name" value="THIOESTERASE 1/PROTEASE 1/LYSOPHOSPHOLIPASE L1"/>
    <property type="match status" value="1"/>
</dbReference>
<gene>
    <name evidence="2" type="ORF">AAIA72_01135</name>
</gene>
<sequence length="217" mass="24168">MGHCQNGWHPRWLATSLILLVCSLFPAPVMAARLLILGDSLSAAHGIPQSRSWVLEVTKRSEKHSPPMEIINASISGETTGGGLRRLPALLETHQPDLVLIELGANDGLRGFPPAMTERNLDQMLTLIRQAGAQPILMQIRLPETYGRRYLDLFEGMYPRLAARHQVPLIPFLLEPLAGRPDLFQSDGLHPVAEAQPLIADFVWQHLQKPLQHLSRN</sequence>
<evidence type="ECO:0000259" key="1">
    <source>
        <dbReference type="Pfam" id="PF13472"/>
    </source>
</evidence>
<dbReference type="Gene3D" id="3.40.50.1110">
    <property type="entry name" value="SGNH hydrolase"/>
    <property type="match status" value="1"/>
</dbReference>